<sequence length="290" mass="34873">MNEIYVQMSQNLEKKLMTLKDTNEDVLFVIEKAIGLCTLVLHKMKELVSEKDFTDKASEIHFFKHIKPRVYAKLVFYLKLLKIETHRPLFPQENQIHYLVSIMKDLEKIYVEYTELYHYYRLNHTHLDEKYFLRNSMYVRLDSEHVHHLLDRKFSTAQDYIIALFIAHRHLITYIGDEIKNIEGDIRDSRGFEITHLKSCNFKWTDSKVAMVELIYALHSSRSINEGRFGIKEMARLFENIFDIELGDVYRIFLEVRSRKIERTKYIDYLKDSLIRKMDSTDNRDLEMNN</sequence>
<accession>A0A2V3ZZX3</accession>
<dbReference type="AlphaFoldDB" id="A0A2V3ZZX3"/>
<dbReference type="Proteomes" id="UP000248079">
    <property type="component" value="Unassembled WGS sequence"/>
</dbReference>
<comment type="caution">
    <text evidence="1">The sequence shown here is derived from an EMBL/GenBank/DDBJ whole genome shotgun (WGS) entry which is preliminary data.</text>
</comment>
<keyword evidence="2" id="KW-1185">Reference proteome</keyword>
<protein>
    <recommendedName>
        <fullName evidence="3">Tetracycline regulation of excision, RteC</fullName>
    </recommendedName>
</protein>
<dbReference type="Pfam" id="PF09357">
    <property type="entry name" value="RteC"/>
    <property type="match status" value="1"/>
</dbReference>
<evidence type="ECO:0000313" key="1">
    <source>
        <dbReference type="EMBL" id="PXY01833.1"/>
    </source>
</evidence>
<reference evidence="1 2" key="1">
    <citation type="submission" date="2018-05" db="EMBL/GenBank/DDBJ databases">
        <title>Marinifilum breve JC075T sp. nov., a marine bacterium isolated from Yongle Blue Hole in the South China Sea.</title>
        <authorList>
            <person name="Fu T."/>
        </authorList>
    </citation>
    <scope>NUCLEOTIDE SEQUENCE [LARGE SCALE GENOMIC DNA]</scope>
    <source>
        <strain evidence="1 2">JC075</strain>
    </source>
</reference>
<dbReference type="EMBL" id="QFLI01000002">
    <property type="protein sequence ID" value="PXY01833.1"/>
    <property type="molecule type" value="Genomic_DNA"/>
</dbReference>
<dbReference type="InterPro" id="IPR018534">
    <property type="entry name" value="Tet_reg_excision_RteC"/>
</dbReference>
<dbReference type="OrthoDB" id="790983at2"/>
<proteinExistence type="predicted"/>
<evidence type="ECO:0000313" key="2">
    <source>
        <dbReference type="Proteomes" id="UP000248079"/>
    </source>
</evidence>
<gene>
    <name evidence="1" type="ORF">DF185_04065</name>
</gene>
<name>A0A2V3ZZX3_9BACT</name>
<dbReference type="RefSeq" id="WP_110359470.1">
    <property type="nucleotide sequence ID" value="NZ_QFLI01000002.1"/>
</dbReference>
<organism evidence="1 2">
    <name type="scientific">Marinifilum breve</name>
    <dbReference type="NCBI Taxonomy" id="2184082"/>
    <lineage>
        <taxon>Bacteria</taxon>
        <taxon>Pseudomonadati</taxon>
        <taxon>Bacteroidota</taxon>
        <taxon>Bacteroidia</taxon>
        <taxon>Marinilabiliales</taxon>
        <taxon>Marinifilaceae</taxon>
    </lineage>
</organism>
<evidence type="ECO:0008006" key="3">
    <source>
        <dbReference type="Google" id="ProtNLM"/>
    </source>
</evidence>